<feature type="signal peptide" evidence="1">
    <location>
        <begin position="1"/>
        <end position="19"/>
    </location>
</feature>
<reference evidence="3 4" key="1">
    <citation type="journal article" date="2023" name="Microbiol. Resour. Announc.">
        <title>Complete Genome Sequence of Imperialibacter roseus strain P4T.</title>
        <authorList>
            <person name="Tizabi D.R."/>
            <person name="Bachvaroff T."/>
            <person name="Hill R.T."/>
        </authorList>
    </citation>
    <scope>NUCLEOTIDE SEQUENCE [LARGE SCALE GENOMIC DNA]</scope>
    <source>
        <strain evidence="3 4">P4T</strain>
    </source>
</reference>
<dbReference type="PANTHER" id="PTHR43640">
    <property type="entry name" value="OS07G0260300 PROTEIN"/>
    <property type="match status" value="1"/>
</dbReference>
<dbReference type="Pfam" id="PF00578">
    <property type="entry name" value="AhpC-TSA"/>
    <property type="match status" value="1"/>
</dbReference>
<evidence type="ECO:0000313" key="3">
    <source>
        <dbReference type="EMBL" id="WOK05123.1"/>
    </source>
</evidence>
<protein>
    <submittedName>
        <fullName evidence="3">Redoxin domain-containing protein</fullName>
    </submittedName>
</protein>
<sequence>MKKTACVFFLIACLLQTTAPVYSQTISGDINLQDVSSGKSFSFSSLSGAKGIVVFFTSEHCPYAKLYEKRIVTLAAELKGLGIHTVLVNPNDGILSPDDAVEKMKGKSYPFPYLADKQQQCVKMFNAQKTPEVFLIKASGSNYELVYQGAFDDNPMSEEEVTETYLANAARALAAGKAVAKKMTRPTGCMIKSR</sequence>
<feature type="domain" description="Thioredoxin" evidence="2">
    <location>
        <begin position="13"/>
        <end position="171"/>
    </location>
</feature>
<organism evidence="3 4">
    <name type="scientific">Imperialibacter roseus</name>
    <dbReference type="NCBI Taxonomy" id="1324217"/>
    <lineage>
        <taxon>Bacteria</taxon>
        <taxon>Pseudomonadati</taxon>
        <taxon>Bacteroidota</taxon>
        <taxon>Cytophagia</taxon>
        <taxon>Cytophagales</taxon>
        <taxon>Flammeovirgaceae</taxon>
        <taxon>Imperialibacter</taxon>
    </lineage>
</organism>
<dbReference type="InterPro" id="IPR000866">
    <property type="entry name" value="AhpC/TSA"/>
</dbReference>
<dbReference type="Gene3D" id="3.40.30.10">
    <property type="entry name" value="Glutaredoxin"/>
    <property type="match status" value="1"/>
</dbReference>
<dbReference type="PANTHER" id="PTHR43640:SF1">
    <property type="entry name" value="THIOREDOXIN-DEPENDENT PEROXIREDOXIN"/>
    <property type="match status" value="1"/>
</dbReference>
<dbReference type="InterPro" id="IPR013766">
    <property type="entry name" value="Thioredoxin_domain"/>
</dbReference>
<dbReference type="PROSITE" id="PS51352">
    <property type="entry name" value="THIOREDOXIN_2"/>
    <property type="match status" value="1"/>
</dbReference>
<evidence type="ECO:0000313" key="4">
    <source>
        <dbReference type="Proteomes" id="UP001302349"/>
    </source>
</evidence>
<keyword evidence="1" id="KW-0732">Signal</keyword>
<keyword evidence="4" id="KW-1185">Reference proteome</keyword>
<dbReference type="EMBL" id="CP136051">
    <property type="protein sequence ID" value="WOK05123.1"/>
    <property type="molecule type" value="Genomic_DNA"/>
</dbReference>
<dbReference type="InterPro" id="IPR036249">
    <property type="entry name" value="Thioredoxin-like_sf"/>
</dbReference>
<dbReference type="SUPFAM" id="SSF52833">
    <property type="entry name" value="Thioredoxin-like"/>
    <property type="match status" value="1"/>
</dbReference>
<proteinExistence type="predicted"/>
<evidence type="ECO:0000259" key="2">
    <source>
        <dbReference type="PROSITE" id="PS51352"/>
    </source>
</evidence>
<dbReference type="RefSeq" id="WP_317487915.1">
    <property type="nucleotide sequence ID" value="NZ_CP136051.1"/>
</dbReference>
<name>A0ABZ0IKY3_9BACT</name>
<feature type="chain" id="PRO_5045702285" evidence="1">
    <location>
        <begin position="20"/>
        <end position="194"/>
    </location>
</feature>
<dbReference type="Proteomes" id="UP001302349">
    <property type="component" value="Chromosome"/>
</dbReference>
<gene>
    <name evidence="3" type="ORF">RT717_18740</name>
</gene>
<evidence type="ECO:0000256" key="1">
    <source>
        <dbReference type="SAM" id="SignalP"/>
    </source>
</evidence>
<dbReference type="InterPro" id="IPR047262">
    <property type="entry name" value="PRX-like1"/>
</dbReference>
<accession>A0ABZ0IKY3</accession>